<dbReference type="InterPro" id="IPR000760">
    <property type="entry name" value="Inositol_monophosphatase-like"/>
</dbReference>
<organism evidence="2 3">
    <name type="scientific">Kouleothrix aurantiaca</name>
    <dbReference type="NCBI Taxonomy" id="186479"/>
    <lineage>
        <taxon>Bacteria</taxon>
        <taxon>Bacillati</taxon>
        <taxon>Chloroflexota</taxon>
        <taxon>Chloroflexia</taxon>
        <taxon>Chloroflexales</taxon>
        <taxon>Roseiflexineae</taxon>
        <taxon>Roseiflexaceae</taxon>
        <taxon>Kouleothrix</taxon>
    </lineage>
</organism>
<dbReference type="GO" id="GO:0007165">
    <property type="term" value="P:signal transduction"/>
    <property type="evidence" value="ECO:0007669"/>
    <property type="project" value="TreeGrafter"/>
</dbReference>
<dbReference type="AlphaFoldDB" id="A0A0P9EUT7"/>
<sequence>VGAINIPATGELLHAAQGQGCSYNGRRARVSPVAQLRDSLLVCTDVASMPRHGRGAAYGRMAAATRLQRTWGDAYGYVLVATGRAEVMIDAIVNPWDVAALFPVVVEAGGTLTDWKGTATVRGGDAIGTNGLVLDELLALVGEREAPAL</sequence>
<proteinExistence type="predicted"/>
<name>A0A0P9EUT7_9CHLR</name>
<feature type="non-terminal residue" evidence="2">
    <location>
        <position position="1"/>
    </location>
</feature>
<gene>
    <name evidence="2" type="ORF">SE17_40055</name>
</gene>
<keyword evidence="1" id="KW-0460">Magnesium</keyword>
<dbReference type="GO" id="GO:0046872">
    <property type="term" value="F:metal ion binding"/>
    <property type="evidence" value="ECO:0007669"/>
    <property type="project" value="UniProtKB-KW"/>
</dbReference>
<dbReference type="PANTHER" id="PTHR20854:SF4">
    <property type="entry name" value="INOSITOL-1-MONOPHOSPHATASE-RELATED"/>
    <property type="match status" value="1"/>
</dbReference>
<dbReference type="Pfam" id="PF00459">
    <property type="entry name" value="Inositol_P"/>
    <property type="match status" value="1"/>
</dbReference>
<evidence type="ECO:0000313" key="2">
    <source>
        <dbReference type="EMBL" id="KPV48068.1"/>
    </source>
</evidence>
<dbReference type="SUPFAM" id="SSF56655">
    <property type="entry name" value="Carbohydrate phosphatase"/>
    <property type="match status" value="1"/>
</dbReference>
<dbReference type="PRINTS" id="PR00377">
    <property type="entry name" value="IMPHPHTASES"/>
</dbReference>
<reference evidence="2 3" key="1">
    <citation type="submission" date="2015-09" db="EMBL/GenBank/DDBJ databases">
        <title>Draft genome sequence of Kouleothrix aurantiaca JCM 19913.</title>
        <authorList>
            <person name="Hemp J."/>
        </authorList>
    </citation>
    <scope>NUCLEOTIDE SEQUENCE [LARGE SCALE GENOMIC DNA]</scope>
    <source>
        <strain evidence="2 3">COM-B</strain>
    </source>
</reference>
<comment type="cofactor">
    <cofactor evidence="1">
        <name>Mg(2+)</name>
        <dbReference type="ChEBI" id="CHEBI:18420"/>
    </cofactor>
</comment>
<accession>A0A0P9EUT7</accession>
<dbReference type="Proteomes" id="UP000050509">
    <property type="component" value="Unassembled WGS sequence"/>
</dbReference>
<protein>
    <submittedName>
        <fullName evidence="2">Histidinol phosphate phosphatase</fullName>
    </submittedName>
</protein>
<dbReference type="EMBL" id="LJCR01002976">
    <property type="protein sequence ID" value="KPV48068.1"/>
    <property type="molecule type" value="Genomic_DNA"/>
</dbReference>
<comment type="caution">
    <text evidence="2">The sequence shown here is derived from an EMBL/GenBank/DDBJ whole genome shotgun (WGS) entry which is preliminary data.</text>
</comment>
<feature type="binding site" evidence="1">
    <location>
        <position position="97"/>
    </location>
    <ligand>
        <name>Mg(2+)</name>
        <dbReference type="ChEBI" id="CHEBI:18420"/>
        <label>1</label>
        <note>catalytic</note>
    </ligand>
</feature>
<keyword evidence="3" id="KW-1185">Reference proteome</keyword>
<evidence type="ECO:0000256" key="1">
    <source>
        <dbReference type="PIRSR" id="PIRSR600760-2"/>
    </source>
</evidence>
<evidence type="ECO:0000313" key="3">
    <source>
        <dbReference type="Proteomes" id="UP000050509"/>
    </source>
</evidence>
<dbReference type="PANTHER" id="PTHR20854">
    <property type="entry name" value="INOSITOL MONOPHOSPHATASE"/>
    <property type="match status" value="1"/>
</dbReference>
<keyword evidence="1" id="KW-0479">Metal-binding</keyword>
<dbReference type="GO" id="GO:0008934">
    <property type="term" value="F:inositol monophosphate 1-phosphatase activity"/>
    <property type="evidence" value="ECO:0007669"/>
    <property type="project" value="TreeGrafter"/>
</dbReference>
<dbReference type="Gene3D" id="3.40.190.80">
    <property type="match status" value="1"/>
</dbReference>
<dbReference type="GO" id="GO:0006020">
    <property type="term" value="P:inositol metabolic process"/>
    <property type="evidence" value="ECO:0007669"/>
    <property type="project" value="TreeGrafter"/>
</dbReference>